<evidence type="ECO:0000313" key="1">
    <source>
        <dbReference type="EMBL" id="KRX43927.1"/>
    </source>
</evidence>
<protein>
    <submittedName>
        <fullName evidence="1">Uncharacterized protein</fullName>
    </submittedName>
</protein>
<name>A0A0V0TZ88_9BILA</name>
<reference evidence="1 2" key="1">
    <citation type="submission" date="2015-01" db="EMBL/GenBank/DDBJ databases">
        <title>Evolution of Trichinella species and genotypes.</title>
        <authorList>
            <person name="Korhonen P.K."/>
            <person name="Edoardo P."/>
            <person name="Giuseppe L.R."/>
            <person name="Gasser R.B."/>
        </authorList>
    </citation>
    <scope>NUCLEOTIDE SEQUENCE [LARGE SCALE GENOMIC DNA]</scope>
    <source>
        <strain evidence="1">ISS417</strain>
    </source>
</reference>
<accession>A0A0V0TZ88</accession>
<dbReference type="EMBL" id="JYDJ01000108">
    <property type="protein sequence ID" value="KRX43927.1"/>
    <property type="molecule type" value="Genomic_DNA"/>
</dbReference>
<dbReference type="Proteomes" id="UP000055048">
    <property type="component" value="Unassembled WGS sequence"/>
</dbReference>
<organism evidence="1 2">
    <name type="scientific">Trichinella murrelli</name>
    <dbReference type="NCBI Taxonomy" id="144512"/>
    <lineage>
        <taxon>Eukaryota</taxon>
        <taxon>Metazoa</taxon>
        <taxon>Ecdysozoa</taxon>
        <taxon>Nematoda</taxon>
        <taxon>Enoplea</taxon>
        <taxon>Dorylaimia</taxon>
        <taxon>Trichinellida</taxon>
        <taxon>Trichinellidae</taxon>
        <taxon>Trichinella</taxon>
    </lineage>
</organism>
<keyword evidence="2" id="KW-1185">Reference proteome</keyword>
<proteinExistence type="predicted"/>
<comment type="caution">
    <text evidence="1">The sequence shown here is derived from an EMBL/GenBank/DDBJ whole genome shotgun (WGS) entry which is preliminary data.</text>
</comment>
<dbReference type="AlphaFoldDB" id="A0A0V0TZ88"/>
<gene>
    <name evidence="1" type="ORF">T05_4969</name>
</gene>
<sequence length="114" mass="12375">MAVPVLPGHLIEDDHSKELNCLHRSVAICDETSNLAIQFDSNVRATEFLHSTVLLAVCGSAEAVDCPKTVKGSRSIGALKMRDLGTVKGPHLGCRSRCSKGLKSVNNKCRQRFE</sequence>
<evidence type="ECO:0000313" key="2">
    <source>
        <dbReference type="Proteomes" id="UP000055048"/>
    </source>
</evidence>